<dbReference type="PANTHER" id="PTHR10742:SF313">
    <property type="entry name" value="AMINE OXIDASE"/>
    <property type="match status" value="1"/>
</dbReference>
<evidence type="ECO:0000256" key="1">
    <source>
        <dbReference type="SAM" id="MobiDB-lite"/>
    </source>
</evidence>
<dbReference type="InterPro" id="IPR036188">
    <property type="entry name" value="FAD/NAD-bd_sf"/>
</dbReference>
<dbReference type="KEGG" id="nve:5496177"/>
<evidence type="ECO:0000313" key="3">
    <source>
        <dbReference type="EMBL" id="EDO25882.1"/>
    </source>
</evidence>
<accession>A7TDG3</accession>
<dbReference type="InterPro" id="IPR002937">
    <property type="entry name" value="Amino_oxidase"/>
</dbReference>
<protein>
    <recommendedName>
        <fullName evidence="2">Amine oxidase domain-containing protein</fullName>
    </recommendedName>
</protein>
<dbReference type="InParanoid" id="A7TDG3"/>
<dbReference type="InterPro" id="IPR050281">
    <property type="entry name" value="Flavin_monoamine_oxidase"/>
</dbReference>
<dbReference type="Pfam" id="PF01593">
    <property type="entry name" value="Amino_oxidase"/>
    <property type="match status" value="1"/>
</dbReference>
<evidence type="ECO:0000313" key="4">
    <source>
        <dbReference type="Proteomes" id="UP000001593"/>
    </source>
</evidence>
<reference evidence="3 4" key="1">
    <citation type="journal article" date="2007" name="Science">
        <title>Sea anemone genome reveals ancestral eumetazoan gene repertoire and genomic organization.</title>
        <authorList>
            <person name="Putnam N.H."/>
            <person name="Srivastava M."/>
            <person name="Hellsten U."/>
            <person name="Dirks B."/>
            <person name="Chapman J."/>
            <person name="Salamov A."/>
            <person name="Terry A."/>
            <person name="Shapiro H."/>
            <person name="Lindquist E."/>
            <person name="Kapitonov V.V."/>
            <person name="Jurka J."/>
            <person name="Genikhovich G."/>
            <person name="Grigoriev I.V."/>
            <person name="Lucas S.M."/>
            <person name="Steele R.E."/>
            <person name="Finnerty J.R."/>
            <person name="Technau U."/>
            <person name="Martindale M.Q."/>
            <person name="Rokhsar D.S."/>
        </authorList>
    </citation>
    <scope>NUCLEOTIDE SEQUENCE [LARGE SCALE GENOMIC DNA]</scope>
    <source>
        <strain evidence="4">CH2 X CH6</strain>
    </source>
</reference>
<dbReference type="SUPFAM" id="SSF51905">
    <property type="entry name" value="FAD/NAD(P)-binding domain"/>
    <property type="match status" value="1"/>
</dbReference>
<gene>
    <name evidence="3" type="ORF">NEMVEDRAFT_v1g225620</name>
</gene>
<keyword evidence="4" id="KW-1185">Reference proteome</keyword>
<dbReference type="AlphaFoldDB" id="A7TDG3"/>
<proteinExistence type="predicted"/>
<sequence>MILGEGNKQNEEDYTQLEEGNSQLEPKSPYLEASNTQFDVSNAQINNVDNLHAVATSIKSTNKTTKTFDHKLYDVHRNTSQMLCNNQRNMQQGVCDTFSFRQHLESRGWRNDTPINNAIEYFFIDFESAKEPDIVSFSPLQRRLDDFLVLEPYDGLFTLFKPLYDKFINRIELEKEVESISYSNAGVTVNLTNGNVYTAEHAICTFSSGVLNNGLVNFLPRLPKWKQDAL</sequence>
<dbReference type="eggNOG" id="KOG0029">
    <property type="taxonomic scope" value="Eukaryota"/>
</dbReference>
<dbReference type="Proteomes" id="UP000001593">
    <property type="component" value="Unassembled WGS sequence"/>
</dbReference>
<organism evidence="3 4">
    <name type="scientific">Nematostella vectensis</name>
    <name type="common">Starlet sea anemone</name>
    <dbReference type="NCBI Taxonomy" id="45351"/>
    <lineage>
        <taxon>Eukaryota</taxon>
        <taxon>Metazoa</taxon>
        <taxon>Cnidaria</taxon>
        <taxon>Anthozoa</taxon>
        <taxon>Hexacorallia</taxon>
        <taxon>Actiniaria</taxon>
        <taxon>Edwardsiidae</taxon>
        <taxon>Nematostella</taxon>
    </lineage>
</organism>
<feature type="domain" description="Amine oxidase" evidence="2">
    <location>
        <begin position="169"/>
        <end position="229"/>
    </location>
</feature>
<dbReference type="PANTHER" id="PTHR10742">
    <property type="entry name" value="FLAVIN MONOAMINE OXIDASE"/>
    <property type="match status" value="1"/>
</dbReference>
<evidence type="ECO:0000259" key="2">
    <source>
        <dbReference type="Pfam" id="PF01593"/>
    </source>
</evidence>
<dbReference type="GO" id="GO:0016491">
    <property type="term" value="F:oxidoreductase activity"/>
    <property type="evidence" value="ECO:0007669"/>
    <property type="project" value="InterPro"/>
</dbReference>
<feature type="region of interest" description="Disordered" evidence="1">
    <location>
        <begin position="1"/>
        <end position="25"/>
    </location>
</feature>
<dbReference type="EMBL" id="DS477801">
    <property type="protein sequence ID" value="EDO25882.1"/>
    <property type="molecule type" value="Genomic_DNA"/>
</dbReference>
<feature type="non-terminal residue" evidence="3">
    <location>
        <position position="230"/>
    </location>
</feature>
<dbReference type="Gene3D" id="3.50.50.60">
    <property type="entry name" value="FAD/NAD(P)-binding domain"/>
    <property type="match status" value="1"/>
</dbReference>
<dbReference type="HOGENOM" id="CLU_1207434_0_0_1"/>
<dbReference type="STRING" id="45351.A7TDG3"/>
<dbReference type="PhylomeDB" id="A7TDG3"/>
<name>A7TDG3_NEMVE</name>
<dbReference type="Gene3D" id="3.90.660.10">
    <property type="match status" value="1"/>
</dbReference>